<evidence type="ECO:0000313" key="3">
    <source>
        <dbReference type="Proteomes" id="UP000017836"/>
    </source>
</evidence>
<accession>W1PQG5</accession>
<dbReference type="Gramene" id="ERN10298">
    <property type="protein sequence ID" value="ERN10298"/>
    <property type="gene ID" value="AMTR_s00177p00042850"/>
</dbReference>
<evidence type="ECO:0000256" key="1">
    <source>
        <dbReference type="SAM" id="MobiDB-lite"/>
    </source>
</evidence>
<dbReference type="AlphaFoldDB" id="W1PQG5"/>
<sequence length="75" mass="8335">MEVLKRKRKISSQQQGMSQKIGEPAQTHHAYPSPSPTPYGEYAQPRPCPCPSPHGEPTHPQLAITPHPAHPSRHE</sequence>
<dbReference type="HOGENOM" id="CLU_2674428_0_0_1"/>
<feature type="region of interest" description="Disordered" evidence="1">
    <location>
        <begin position="1"/>
        <end position="75"/>
    </location>
</feature>
<name>W1PQG5_AMBTC</name>
<organism evidence="2 3">
    <name type="scientific">Amborella trichopoda</name>
    <dbReference type="NCBI Taxonomy" id="13333"/>
    <lineage>
        <taxon>Eukaryota</taxon>
        <taxon>Viridiplantae</taxon>
        <taxon>Streptophyta</taxon>
        <taxon>Embryophyta</taxon>
        <taxon>Tracheophyta</taxon>
        <taxon>Spermatophyta</taxon>
        <taxon>Magnoliopsida</taxon>
        <taxon>Amborellales</taxon>
        <taxon>Amborellaceae</taxon>
        <taxon>Amborella</taxon>
    </lineage>
</organism>
<gene>
    <name evidence="2" type="ORF">AMTR_s00177p00042850</name>
</gene>
<keyword evidence="3" id="KW-1185">Reference proteome</keyword>
<feature type="compositionally biased region" description="Basic residues" evidence="1">
    <location>
        <begin position="1"/>
        <end position="10"/>
    </location>
</feature>
<protein>
    <submittedName>
        <fullName evidence="2">Uncharacterized protein</fullName>
    </submittedName>
</protein>
<dbReference type="EMBL" id="KI392874">
    <property type="protein sequence ID" value="ERN10298.1"/>
    <property type="molecule type" value="Genomic_DNA"/>
</dbReference>
<proteinExistence type="predicted"/>
<evidence type="ECO:0000313" key="2">
    <source>
        <dbReference type="EMBL" id="ERN10298.1"/>
    </source>
</evidence>
<reference evidence="3" key="1">
    <citation type="journal article" date="2013" name="Science">
        <title>The Amborella genome and the evolution of flowering plants.</title>
        <authorList>
            <consortium name="Amborella Genome Project"/>
        </authorList>
    </citation>
    <scope>NUCLEOTIDE SEQUENCE [LARGE SCALE GENOMIC DNA]</scope>
</reference>
<dbReference type="Proteomes" id="UP000017836">
    <property type="component" value="Unassembled WGS sequence"/>
</dbReference>